<dbReference type="Pfam" id="PF00903">
    <property type="entry name" value="Glyoxalase"/>
    <property type="match status" value="2"/>
</dbReference>
<dbReference type="PANTHER" id="PTHR33993:SF14">
    <property type="entry name" value="GB|AAF24581.1"/>
    <property type="match status" value="1"/>
</dbReference>
<keyword evidence="3" id="KW-1185">Reference proteome</keyword>
<reference evidence="3" key="1">
    <citation type="journal article" date="2019" name="Int. J. Syst. Evol. Microbiol.">
        <title>The Global Catalogue of Microorganisms (GCM) 10K type strain sequencing project: providing services to taxonomists for standard genome sequencing and annotation.</title>
        <authorList>
            <consortium name="The Broad Institute Genomics Platform"/>
            <consortium name="The Broad Institute Genome Sequencing Center for Infectious Disease"/>
            <person name="Wu L."/>
            <person name="Ma J."/>
        </authorList>
    </citation>
    <scope>NUCLEOTIDE SEQUENCE [LARGE SCALE GENOMIC DNA]</scope>
    <source>
        <strain evidence="3">JCM 13008</strain>
    </source>
</reference>
<dbReference type="Proteomes" id="UP001501581">
    <property type="component" value="Unassembled WGS sequence"/>
</dbReference>
<feature type="domain" description="VOC" evidence="1">
    <location>
        <begin position="9"/>
        <end position="124"/>
    </location>
</feature>
<dbReference type="InterPro" id="IPR004360">
    <property type="entry name" value="Glyas_Fos-R_dOase_dom"/>
</dbReference>
<proteinExistence type="predicted"/>
<dbReference type="InterPro" id="IPR029068">
    <property type="entry name" value="Glyas_Bleomycin-R_OHBP_Dase"/>
</dbReference>
<dbReference type="InterPro" id="IPR037523">
    <property type="entry name" value="VOC_core"/>
</dbReference>
<dbReference type="RefSeq" id="WP_343995571.1">
    <property type="nucleotide sequence ID" value="NZ_BAAALG010000011.1"/>
</dbReference>
<accession>A0ABP4EFV7</accession>
<evidence type="ECO:0000313" key="3">
    <source>
        <dbReference type="Proteomes" id="UP001501581"/>
    </source>
</evidence>
<organism evidence="2 3">
    <name type="scientific">Nocardioides dubius</name>
    <dbReference type="NCBI Taxonomy" id="317019"/>
    <lineage>
        <taxon>Bacteria</taxon>
        <taxon>Bacillati</taxon>
        <taxon>Actinomycetota</taxon>
        <taxon>Actinomycetes</taxon>
        <taxon>Propionibacteriales</taxon>
        <taxon>Nocardioidaceae</taxon>
        <taxon>Nocardioides</taxon>
    </lineage>
</organism>
<feature type="domain" description="VOC" evidence="1">
    <location>
        <begin position="138"/>
        <end position="254"/>
    </location>
</feature>
<dbReference type="InterPro" id="IPR052164">
    <property type="entry name" value="Anthracycline_SecMetBiosynth"/>
</dbReference>
<dbReference type="Gene3D" id="3.10.180.10">
    <property type="entry name" value="2,3-Dihydroxybiphenyl 1,2-Dioxygenase, domain 1"/>
    <property type="match status" value="2"/>
</dbReference>
<dbReference type="CDD" id="cd07247">
    <property type="entry name" value="SgaA_N_like"/>
    <property type="match status" value="2"/>
</dbReference>
<dbReference type="EMBL" id="BAAALG010000011">
    <property type="protein sequence ID" value="GAA1107550.1"/>
    <property type="molecule type" value="Genomic_DNA"/>
</dbReference>
<dbReference type="PROSITE" id="PS51819">
    <property type="entry name" value="VOC"/>
    <property type="match status" value="2"/>
</dbReference>
<dbReference type="PANTHER" id="PTHR33993">
    <property type="entry name" value="GLYOXALASE-RELATED"/>
    <property type="match status" value="1"/>
</dbReference>
<name>A0ABP4EFV7_9ACTN</name>
<dbReference type="SUPFAM" id="SSF54593">
    <property type="entry name" value="Glyoxalase/Bleomycin resistance protein/Dihydroxybiphenyl dioxygenase"/>
    <property type="match status" value="2"/>
</dbReference>
<sequence length="272" mass="29231">MSAAFRAGEPAWVELCTRHPERAESFYAALFGWHSRTEPLSAGSYRICQSGADDVAGIIDADLLHDGRRHGWITYFAVDDLEQALARAQSLGGTVQLQPRYLPAAGTGATVLDPAGATLGLYQAEARSGVATLNAPGTLCWNELSTGDPAGSTAFYQGLFGFECEERVSARGQRYTVLSLDGDPVAGLLALESTWPNEIPARWMPYFRVDDLAASVTRVHELSGADLLGPVPSPHGPLHVVEDPDDNPLCLIELTDTLRRDSRADAPTGDPR</sequence>
<comment type="caution">
    <text evidence="2">The sequence shown here is derived from an EMBL/GenBank/DDBJ whole genome shotgun (WGS) entry which is preliminary data.</text>
</comment>
<evidence type="ECO:0000259" key="1">
    <source>
        <dbReference type="PROSITE" id="PS51819"/>
    </source>
</evidence>
<gene>
    <name evidence="2" type="ORF">GCM10009668_29470</name>
</gene>
<evidence type="ECO:0000313" key="2">
    <source>
        <dbReference type="EMBL" id="GAA1107550.1"/>
    </source>
</evidence>
<protein>
    <submittedName>
        <fullName evidence="2">VOC family protein</fullName>
    </submittedName>
</protein>